<reference evidence="2" key="1">
    <citation type="submission" date="2021-01" db="EMBL/GenBank/DDBJ databases">
        <title>Whole genome shotgun sequence of Actinoplanes cyaneus NBRC 14990.</title>
        <authorList>
            <person name="Komaki H."/>
            <person name="Tamura T."/>
        </authorList>
    </citation>
    <scope>NUCLEOTIDE SEQUENCE</scope>
    <source>
        <strain evidence="2">NBRC 14990</strain>
    </source>
</reference>
<accession>A0A919IHP6</accession>
<feature type="compositionally biased region" description="Low complexity" evidence="1">
    <location>
        <begin position="235"/>
        <end position="275"/>
    </location>
</feature>
<dbReference type="RefSeq" id="WP_203741734.1">
    <property type="nucleotide sequence ID" value="NZ_BOMH01000027.1"/>
</dbReference>
<dbReference type="AlphaFoldDB" id="A0A919IHP6"/>
<protein>
    <recommendedName>
        <fullName evidence="4">CHAT domain-containing protein</fullName>
    </recommendedName>
</protein>
<comment type="caution">
    <text evidence="2">The sequence shown here is derived from an EMBL/GenBank/DDBJ whole genome shotgun (WGS) entry which is preliminary data.</text>
</comment>
<keyword evidence="3" id="KW-1185">Reference proteome</keyword>
<feature type="compositionally biased region" description="Pro residues" evidence="1">
    <location>
        <begin position="309"/>
        <end position="320"/>
    </location>
</feature>
<feature type="region of interest" description="Disordered" evidence="1">
    <location>
        <begin position="202"/>
        <end position="320"/>
    </location>
</feature>
<organism evidence="2 3">
    <name type="scientific">Actinoplanes cyaneus</name>
    <dbReference type="NCBI Taxonomy" id="52696"/>
    <lineage>
        <taxon>Bacteria</taxon>
        <taxon>Bacillati</taxon>
        <taxon>Actinomycetota</taxon>
        <taxon>Actinomycetes</taxon>
        <taxon>Micromonosporales</taxon>
        <taxon>Micromonosporaceae</taxon>
        <taxon>Actinoplanes</taxon>
    </lineage>
</organism>
<proteinExistence type="predicted"/>
<evidence type="ECO:0000256" key="1">
    <source>
        <dbReference type="SAM" id="MobiDB-lite"/>
    </source>
</evidence>
<name>A0A919IHP6_9ACTN</name>
<sequence>MPDDDEGLRALVEHGADLTNRYLRAGPGSAAARPHLDEAITVLEKAYQRIEPAETLRGQVAAQLGWLHGMRHLAHGGAAGDRTAAVHLLDESLGFPGQSPVLAGGSKLILGQLLMAGMTAGMTSPGAFLQGGRADGAGDADRAIALFREVADGPPVSAELTSSARTLLTVAEALHGMLGGPGGMDLGKLTRAFGAMQSFQQQMRGGGMTPPPMPDPSVFIPAARKPADAPAVPGPTEATATPRPTEPAAMPRPTESTATPRSAEPTATPRPAEATVESPGSWHPFDERDQPDLPFDPGRVAVVDGPVPTGGPEPRPRPAPIPATPAADLRALLETCSEAIDERVALTAAIAAAPGNRPADELALADALIARHQVGDGSGWPDGPDDLAIAARCLDRIAAGLPGLPPADVELAARVAAALPGTTPLESAFADVATAMRDAGLKALVYPSAALTSAGDWEPVAPGADWTGRVATTTPIGGTAAVSHVPTAARLLTLIRRGRRPIAEAVVFVANPRGDRENATMDALRLRRAFHPRSTGLGVTIEQTDGDATPDRVAAHLNASLLHLGCGVTATGDLELAGGALLTPAAIAKSATAESAAAPGPGGVAILPPRPGGVAILPPDPVALSSLADALLTGGFTSVIGFAGAVPDRVASLVYWMLHAALVDDGHEPAEAVAAVRAWLRDTGRKPPELLAAEYRSITATVDLSDPAHADALECHGW</sequence>
<dbReference type="EMBL" id="BOMH01000027">
    <property type="protein sequence ID" value="GID65577.1"/>
    <property type="molecule type" value="Genomic_DNA"/>
</dbReference>
<dbReference type="Proteomes" id="UP000619479">
    <property type="component" value="Unassembled WGS sequence"/>
</dbReference>
<evidence type="ECO:0008006" key="4">
    <source>
        <dbReference type="Google" id="ProtNLM"/>
    </source>
</evidence>
<evidence type="ECO:0000313" key="3">
    <source>
        <dbReference type="Proteomes" id="UP000619479"/>
    </source>
</evidence>
<gene>
    <name evidence="2" type="ORF">Acy02nite_34580</name>
</gene>
<evidence type="ECO:0000313" key="2">
    <source>
        <dbReference type="EMBL" id="GID65577.1"/>
    </source>
</evidence>